<evidence type="ECO:0000313" key="2">
    <source>
        <dbReference type="EMBL" id="MBA8795671.1"/>
    </source>
</evidence>
<proteinExistence type="predicted"/>
<protein>
    <recommendedName>
        <fullName evidence="4">PknH-like extracellular domain-containing protein</fullName>
    </recommendedName>
</protein>
<keyword evidence="1" id="KW-1133">Transmembrane helix</keyword>
<evidence type="ECO:0008006" key="4">
    <source>
        <dbReference type="Google" id="ProtNLM"/>
    </source>
</evidence>
<dbReference type="Proteomes" id="UP000523079">
    <property type="component" value="Unassembled WGS sequence"/>
</dbReference>
<dbReference type="RefSeq" id="WP_182561260.1">
    <property type="nucleotide sequence ID" value="NZ_JACGWT010000005.1"/>
</dbReference>
<evidence type="ECO:0000256" key="1">
    <source>
        <dbReference type="SAM" id="Phobius"/>
    </source>
</evidence>
<comment type="caution">
    <text evidence="2">The sequence shown here is derived from an EMBL/GenBank/DDBJ whole genome shotgun (WGS) entry which is preliminary data.</text>
</comment>
<keyword evidence="3" id="KW-1185">Reference proteome</keyword>
<evidence type="ECO:0000313" key="3">
    <source>
        <dbReference type="Proteomes" id="UP000523079"/>
    </source>
</evidence>
<reference evidence="2 3" key="1">
    <citation type="submission" date="2020-07" db="EMBL/GenBank/DDBJ databases">
        <title>Sequencing the genomes of 1000 actinobacteria strains.</title>
        <authorList>
            <person name="Klenk H.-P."/>
        </authorList>
    </citation>
    <scope>NUCLEOTIDE SEQUENCE [LARGE SCALE GENOMIC DNA]</scope>
    <source>
        <strain evidence="2 3">DSM 100723</strain>
    </source>
</reference>
<keyword evidence="1" id="KW-0472">Membrane</keyword>
<gene>
    <name evidence="2" type="ORF">FHX74_003307</name>
</gene>
<organism evidence="2 3">
    <name type="scientific">Microlunatus kandeliicorticis</name>
    <dbReference type="NCBI Taxonomy" id="1759536"/>
    <lineage>
        <taxon>Bacteria</taxon>
        <taxon>Bacillati</taxon>
        <taxon>Actinomycetota</taxon>
        <taxon>Actinomycetes</taxon>
        <taxon>Propionibacteriales</taxon>
        <taxon>Propionibacteriaceae</taxon>
        <taxon>Microlunatus</taxon>
    </lineage>
</organism>
<feature type="transmembrane region" description="Helical" evidence="1">
    <location>
        <begin position="20"/>
        <end position="42"/>
    </location>
</feature>
<sequence>MPAEVMTTGPQQSQVRRLRLLVVLAAVLVLVVAGVVVGRRVYRVETDTISLAELRAAYAAFLTPDGRNTVTDLQPAPPDTTPLSVRPEACAPLVLTAFDARFPAGAAQGVSTFQGGGYGYSVSLFSYRWDDEAGAERAFATLQRAADSCRSTPIVVGSPFSARLALSLLDTTVPQTDASLDLVLRQSPDQLYQETVVRQKNVLSWEYTYRSGRGATLEHNLLTGLCSRVRSLDKVGT</sequence>
<name>A0A7W3IUU6_9ACTN</name>
<dbReference type="AlphaFoldDB" id="A0A7W3IUU6"/>
<keyword evidence="1" id="KW-0812">Transmembrane</keyword>
<dbReference type="EMBL" id="JACGWT010000005">
    <property type="protein sequence ID" value="MBA8795671.1"/>
    <property type="molecule type" value="Genomic_DNA"/>
</dbReference>
<accession>A0A7W3IUU6</accession>